<evidence type="ECO:0000313" key="3">
    <source>
        <dbReference type="Proteomes" id="UP001632038"/>
    </source>
</evidence>
<feature type="domain" description="Single-stranded DNA binding protein Ssb-like OB fold" evidence="1">
    <location>
        <begin position="20"/>
        <end position="76"/>
    </location>
</feature>
<dbReference type="PANTHER" id="PTHR31472:SF5">
    <property type="entry name" value="OS05G0244600 PROTEIN"/>
    <property type="match status" value="1"/>
</dbReference>
<dbReference type="Pfam" id="PF21473">
    <property type="entry name" value="OB_Ssb-like"/>
    <property type="match status" value="1"/>
</dbReference>
<proteinExistence type="predicted"/>
<dbReference type="EMBL" id="JAVIJP010000054">
    <property type="protein sequence ID" value="KAL3622997.1"/>
    <property type="molecule type" value="Genomic_DNA"/>
</dbReference>
<evidence type="ECO:0000313" key="2">
    <source>
        <dbReference type="EMBL" id="KAL3622997.1"/>
    </source>
</evidence>
<reference evidence="3" key="1">
    <citation type="journal article" date="2024" name="IScience">
        <title>Strigolactones Initiate the Formation of Haustorium-like Structures in Castilleja.</title>
        <authorList>
            <person name="Buerger M."/>
            <person name="Peterson D."/>
            <person name="Chory J."/>
        </authorList>
    </citation>
    <scope>NUCLEOTIDE SEQUENCE [LARGE SCALE GENOMIC DNA]</scope>
</reference>
<name>A0ABD3C2G9_9LAMI</name>
<keyword evidence="3" id="KW-1185">Reference proteome</keyword>
<dbReference type="AlphaFoldDB" id="A0ABD3C2G9"/>
<gene>
    <name evidence="2" type="ORF">CASFOL_031813</name>
</gene>
<dbReference type="Proteomes" id="UP001632038">
    <property type="component" value="Unassembled WGS sequence"/>
</dbReference>
<evidence type="ECO:0000259" key="1">
    <source>
        <dbReference type="Pfam" id="PF21473"/>
    </source>
</evidence>
<dbReference type="InterPro" id="IPR012340">
    <property type="entry name" value="NA-bd_OB-fold"/>
</dbReference>
<dbReference type="SUPFAM" id="SSF50249">
    <property type="entry name" value="Nucleic acid-binding proteins"/>
    <property type="match status" value="1"/>
</dbReference>
<dbReference type="PANTHER" id="PTHR31472">
    <property type="entry name" value="OS05G0244600 PROTEIN"/>
    <property type="match status" value="1"/>
</dbReference>
<protein>
    <recommendedName>
        <fullName evidence="1">Single-stranded DNA binding protein Ssb-like OB fold domain-containing protein</fullName>
    </recommendedName>
</protein>
<accession>A0ABD3C2G9</accession>
<dbReference type="InterPro" id="IPR048970">
    <property type="entry name" value="OB_Ssb-like"/>
</dbReference>
<sequence>MAANGDRSLRKPVFVKVESLKPETNGHTLVAKVVNSNTVLQKGAAASAHLRDTRIAECLIGDETAVILFTARNEQGWGLKKSVFFVLVFGTESFTKTEVPRLLIGGGDYYEDNKNYWNSILNLVNSSPSDDSPVF</sequence>
<organism evidence="2 3">
    <name type="scientific">Castilleja foliolosa</name>
    <dbReference type="NCBI Taxonomy" id="1961234"/>
    <lineage>
        <taxon>Eukaryota</taxon>
        <taxon>Viridiplantae</taxon>
        <taxon>Streptophyta</taxon>
        <taxon>Embryophyta</taxon>
        <taxon>Tracheophyta</taxon>
        <taxon>Spermatophyta</taxon>
        <taxon>Magnoliopsida</taxon>
        <taxon>eudicotyledons</taxon>
        <taxon>Gunneridae</taxon>
        <taxon>Pentapetalae</taxon>
        <taxon>asterids</taxon>
        <taxon>lamiids</taxon>
        <taxon>Lamiales</taxon>
        <taxon>Orobanchaceae</taxon>
        <taxon>Pedicularideae</taxon>
        <taxon>Castillejinae</taxon>
        <taxon>Castilleja</taxon>
    </lineage>
</organism>
<comment type="caution">
    <text evidence="2">The sequence shown here is derived from an EMBL/GenBank/DDBJ whole genome shotgun (WGS) entry which is preliminary data.</text>
</comment>
<dbReference type="Gene3D" id="2.40.50.140">
    <property type="entry name" value="Nucleic acid-binding proteins"/>
    <property type="match status" value="1"/>
</dbReference>